<organism evidence="1">
    <name type="scientific">marine metagenome</name>
    <dbReference type="NCBI Taxonomy" id="408172"/>
    <lineage>
        <taxon>unclassified sequences</taxon>
        <taxon>metagenomes</taxon>
        <taxon>ecological metagenomes</taxon>
    </lineage>
</organism>
<reference evidence="1" key="1">
    <citation type="submission" date="2018-05" db="EMBL/GenBank/DDBJ databases">
        <authorList>
            <person name="Lanie J.A."/>
            <person name="Ng W.-L."/>
            <person name="Kazmierczak K.M."/>
            <person name="Andrzejewski T.M."/>
            <person name="Davidsen T.M."/>
            <person name="Wayne K.J."/>
            <person name="Tettelin H."/>
            <person name="Glass J.I."/>
            <person name="Rusch D."/>
            <person name="Podicherti R."/>
            <person name="Tsui H.-C.T."/>
            <person name="Winkler M.E."/>
        </authorList>
    </citation>
    <scope>NUCLEOTIDE SEQUENCE</scope>
</reference>
<evidence type="ECO:0000313" key="1">
    <source>
        <dbReference type="EMBL" id="SVD30193.1"/>
    </source>
</evidence>
<name>A0A382U7H9_9ZZZZ</name>
<gene>
    <name evidence="1" type="ORF">METZ01_LOCUS383047</name>
</gene>
<protein>
    <submittedName>
        <fullName evidence="1">Uncharacterized protein</fullName>
    </submittedName>
</protein>
<dbReference type="AlphaFoldDB" id="A0A382U7H9"/>
<sequence>MIGVQWLDIRKSVWLDEETVEAGKRLRLVTPEEEGYWAVIVKVAE</sequence>
<dbReference type="EMBL" id="UINC01142076">
    <property type="protein sequence ID" value="SVD30193.1"/>
    <property type="molecule type" value="Genomic_DNA"/>
</dbReference>
<accession>A0A382U7H9</accession>
<proteinExistence type="predicted"/>